<protein>
    <submittedName>
        <fullName evidence="2">Uncharacterized protein</fullName>
    </submittedName>
</protein>
<organism evidence="2 3">
    <name type="scientific">Penaeus vannamei</name>
    <name type="common">Whiteleg shrimp</name>
    <name type="synonym">Litopenaeus vannamei</name>
    <dbReference type="NCBI Taxonomy" id="6689"/>
    <lineage>
        <taxon>Eukaryota</taxon>
        <taxon>Metazoa</taxon>
        <taxon>Ecdysozoa</taxon>
        <taxon>Arthropoda</taxon>
        <taxon>Crustacea</taxon>
        <taxon>Multicrustacea</taxon>
        <taxon>Malacostraca</taxon>
        <taxon>Eumalacostraca</taxon>
        <taxon>Eucarida</taxon>
        <taxon>Decapoda</taxon>
        <taxon>Dendrobranchiata</taxon>
        <taxon>Penaeoidea</taxon>
        <taxon>Penaeidae</taxon>
        <taxon>Penaeus</taxon>
    </lineage>
</organism>
<feature type="compositionally biased region" description="Low complexity" evidence="1">
    <location>
        <begin position="347"/>
        <end position="360"/>
    </location>
</feature>
<evidence type="ECO:0000313" key="2">
    <source>
        <dbReference type="EMBL" id="ROT76464.1"/>
    </source>
</evidence>
<name>A0A423TJ35_PENVA</name>
<proteinExistence type="predicted"/>
<accession>A0A423TJ35</accession>
<dbReference type="Proteomes" id="UP000283509">
    <property type="component" value="Unassembled WGS sequence"/>
</dbReference>
<feature type="region of interest" description="Disordered" evidence="1">
    <location>
        <begin position="1"/>
        <end position="63"/>
    </location>
</feature>
<feature type="region of interest" description="Disordered" evidence="1">
    <location>
        <begin position="479"/>
        <end position="511"/>
    </location>
</feature>
<feature type="compositionally biased region" description="Basic residues" evidence="1">
    <location>
        <begin position="370"/>
        <end position="384"/>
    </location>
</feature>
<comment type="caution">
    <text evidence="2">The sequence shown here is derived from an EMBL/GenBank/DDBJ whole genome shotgun (WGS) entry which is preliminary data.</text>
</comment>
<feature type="compositionally biased region" description="Low complexity" evidence="1">
    <location>
        <begin position="266"/>
        <end position="277"/>
    </location>
</feature>
<gene>
    <name evidence="2" type="ORF">C7M84_004954</name>
</gene>
<feature type="region of interest" description="Disordered" evidence="1">
    <location>
        <begin position="231"/>
        <end position="277"/>
    </location>
</feature>
<reference evidence="2 3" key="2">
    <citation type="submission" date="2019-01" db="EMBL/GenBank/DDBJ databases">
        <title>The decoding of complex shrimp genome reveals the adaptation for benthos swimmer, frequently molting mechanism and breeding impact on genome.</title>
        <authorList>
            <person name="Sun Y."/>
            <person name="Gao Y."/>
            <person name="Yu Y."/>
        </authorList>
    </citation>
    <scope>NUCLEOTIDE SEQUENCE [LARGE SCALE GENOMIC DNA]</scope>
    <source>
        <tissue evidence="2">Muscle</tissue>
    </source>
</reference>
<dbReference type="AlphaFoldDB" id="A0A423TJ35"/>
<keyword evidence="3" id="KW-1185">Reference proteome</keyword>
<dbReference type="EMBL" id="QCYY01001659">
    <property type="protein sequence ID" value="ROT76464.1"/>
    <property type="molecule type" value="Genomic_DNA"/>
</dbReference>
<feature type="compositionally biased region" description="Low complexity" evidence="1">
    <location>
        <begin position="233"/>
        <end position="246"/>
    </location>
</feature>
<evidence type="ECO:0000313" key="3">
    <source>
        <dbReference type="Proteomes" id="UP000283509"/>
    </source>
</evidence>
<feature type="region of interest" description="Disordered" evidence="1">
    <location>
        <begin position="347"/>
        <end position="432"/>
    </location>
</feature>
<sequence length="596" mass="62031">MTPASPPPPPVASLTLPPVADVAGGSGGAGLPPGRARGRRGEPRRPGEAHVGGGPGGGGRQGRLLRQPRLRVRGHRRPVVHAAAAAARGGGGGGGEKTAERRTLDLLYHWFLSDPKKPSRPSLIEEVFRTIDNHIIEDLREWNANAFPHLPKTPGHGAAHDHGARATKGAPAAQEDTLLVTDEQGANTWSPSTTSSCWAARARRQEVLRGAAVAARAAPGHQPRAGARAQAHAGLRPAGEAAAARPPARPGGLAGELARPVRHTGPAKGAPAGPPKAAAALLAEQGDDVFVVQDEQGGVQVVTLQDILASLSALDSGSVNQLLFGEGLGVAPQLPLPSAAGHDAAAAAAVPPAAAHPNAASKKPGPRTPLRPRRAQHHRPRRAGRAGGAGGAGRRREERPQQEHPQPPGGQPGQGRRGAAQPRPGAPPAAPLTPQQEYIQLVLRQQKRHAAENVFGDVLLSKLPSESLRKLLLQALQKKSTASAPDPPAVRAPRIPDKPQDRSSYAELPDYSSLGGGYGGGEGYGGGDENPLFDVYFLADATSLYKIGDTNLSLKTPKIGSPKNFPIMRMIQHHLRSSRTLSFTAFSECGTMEGRS</sequence>
<evidence type="ECO:0000256" key="1">
    <source>
        <dbReference type="SAM" id="MobiDB-lite"/>
    </source>
</evidence>
<reference evidence="2 3" key="1">
    <citation type="submission" date="2018-04" db="EMBL/GenBank/DDBJ databases">
        <authorList>
            <person name="Zhang X."/>
            <person name="Yuan J."/>
            <person name="Li F."/>
            <person name="Xiang J."/>
        </authorList>
    </citation>
    <scope>NUCLEOTIDE SEQUENCE [LARGE SCALE GENOMIC DNA]</scope>
    <source>
        <tissue evidence="2">Muscle</tissue>
    </source>
</reference>
<feature type="compositionally biased region" description="Pro residues" evidence="1">
    <location>
        <begin position="1"/>
        <end position="11"/>
    </location>
</feature>
<feature type="compositionally biased region" description="Basic and acidic residues" evidence="1">
    <location>
        <begin position="39"/>
        <end position="48"/>
    </location>
</feature>
<feature type="compositionally biased region" description="Gly residues" evidence="1">
    <location>
        <begin position="50"/>
        <end position="61"/>
    </location>
</feature>